<name>A0A285Q9B5_9SPHN</name>
<reference evidence="2 3" key="1">
    <citation type="submission" date="2017-07" db="EMBL/GenBank/DDBJ databases">
        <authorList>
            <person name="Sun Z.S."/>
            <person name="Albrecht U."/>
            <person name="Echele G."/>
            <person name="Lee C.C."/>
        </authorList>
    </citation>
    <scope>NUCLEOTIDE SEQUENCE [LARGE SCALE GENOMIC DNA]</scope>
    <source>
        <strain evidence="2 3">CGMCC 1.12672</strain>
    </source>
</reference>
<dbReference type="Proteomes" id="UP000219494">
    <property type="component" value="Unassembled WGS sequence"/>
</dbReference>
<keyword evidence="3" id="KW-1185">Reference proteome</keyword>
<evidence type="ECO:0000313" key="3">
    <source>
        <dbReference type="Proteomes" id="UP000219494"/>
    </source>
</evidence>
<gene>
    <name evidence="2" type="ORF">SAMN06297144_0040</name>
</gene>
<dbReference type="AlphaFoldDB" id="A0A285Q9B5"/>
<feature type="compositionally biased region" description="Basic and acidic residues" evidence="1">
    <location>
        <begin position="37"/>
        <end position="55"/>
    </location>
</feature>
<feature type="region of interest" description="Disordered" evidence="1">
    <location>
        <begin position="203"/>
        <end position="226"/>
    </location>
</feature>
<protein>
    <submittedName>
        <fullName evidence="2">Uncharacterized protein</fullName>
    </submittedName>
</protein>
<proteinExistence type="predicted"/>
<feature type="region of interest" description="Disordered" evidence="1">
    <location>
        <begin position="1"/>
        <end position="83"/>
    </location>
</feature>
<organism evidence="2 3">
    <name type="scientific">Sphingomonas guangdongensis</name>
    <dbReference type="NCBI Taxonomy" id="1141890"/>
    <lineage>
        <taxon>Bacteria</taxon>
        <taxon>Pseudomonadati</taxon>
        <taxon>Pseudomonadota</taxon>
        <taxon>Alphaproteobacteria</taxon>
        <taxon>Sphingomonadales</taxon>
        <taxon>Sphingomonadaceae</taxon>
        <taxon>Sphingomonas</taxon>
    </lineage>
</organism>
<sequence length="226" mass="25089">MRGRFFRAQGGDEPVRRQGTPPHRWRSGLPRPAPGCRVREGDRSSARRDAHEKRGPASLPAPLSSTRAAGVSMAPGRRPGDAVVPLSGPAGIARRLPHRRPDCTAVQRRSPVAAACRGTVHLALALAPRPVIDRRTSRPETVRATIDPVDRRRSRTRCRACVHRRSLPHTPRRGVQCVFRRRSGGSYPHPPRCGFWRHSAEPPCSRQHTGLRFPDGTSRPVRQSSR</sequence>
<accession>A0A285Q9B5</accession>
<evidence type="ECO:0000313" key="2">
    <source>
        <dbReference type="EMBL" id="SOB78535.1"/>
    </source>
</evidence>
<evidence type="ECO:0000256" key="1">
    <source>
        <dbReference type="SAM" id="MobiDB-lite"/>
    </source>
</evidence>
<dbReference type="EMBL" id="OBMI01000001">
    <property type="protein sequence ID" value="SOB78535.1"/>
    <property type="molecule type" value="Genomic_DNA"/>
</dbReference>